<evidence type="ECO:0000256" key="6">
    <source>
        <dbReference type="SAM" id="Coils"/>
    </source>
</evidence>
<evidence type="ECO:0000256" key="5">
    <source>
        <dbReference type="ARBA" id="ARBA00042586"/>
    </source>
</evidence>
<comment type="subcellular location">
    <subcellularLocation>
        <location evidence="1">Endosome</location>
    </subcellularLocation>
</comment>
<sequence length="210" mass="23844">MKLFSGLGRAKPTPKDSIVQLRETLQMLEKRESFLQAKVDNELKIAKANAQKNRRAAMMALKRKKQFETQMEKISGSRLTIETQVMAIESANVNLETMKAMRAGADAMKGIHRDMDINKVDNIMEEIREQWELADEISNAISEPVGFGIEMDEDELAKELEDLEQEELDKQLMETQAQPRIGLPSVPTHVPELEDEDEAELKELQASMAM</sequence>
<dbReference type="Pfam" id="PF03357">
    <property type="entry name" value="Snf7"/>
    <property type="match status" value="1"/>
</dbReference>
<keyword evidence="6" id="KW-0175">Coiled coil</keyword>
<dbReference type="PANTHER" id="PTHR22761">
    <property type="entry name" value="CHARGED MULTIVESICULAR BODY PROTEIN"/>
    <property type="match status" value="1"/>
</dbReference>
<evidence type="ECO:0000313" key="7">
    <source>
        <dbReference type="EMBL" id="KAG0269873.1"/>
    </source>
</evidence>
<comment type="caution">
    <text evidence="7">The sequence shown here is derived from an EMBL/GenBank/DDBJ whole genome shotgun (WGS) entry which is preliminary data.</text>
</comment>
<feature type="coiled-coil region" evidence="6">
    <location>
        <begin position="149"/>
        <end position="176"/>
    </location>
</feature>
<dbReference type="GO" id="GO:0009898">
    <property type="term" value="C:cytoplasmic side of plasma membrane"/>
    <property type="evidence" value="ECO:0007669"/>
    <property type="project" value="TreeGrafter"/>
</dbReference>
<dbReference type="GO" id="GO:0005771">
    <property type="term" value="C:multivesicular body"/>
    <property type="evidence" value="ECO:0007669"/>
    <property type="project" value="TreeGrafter"/>
</dbReference>
<dbReference type="EMBL" id="JAAAJB010000016">
    <property type="protein sequence ID" value="KAG0269873.1"/>
    <property type="molecule type" value="Genomic_DNA"/>
</dbReference>
<dbReference type="OrthoDB" id="5592979at2759"/>
<keyword evidence="8" id="KW-1185">Reference proteome</keyword>
<name>A0A9P6QNH3_9FUNG</name>
<proteinExistence type="inferred from homology"/>
<evidence type="ECO:0000256" key="2">
    <source>
        <dbReference type="ARBA" id="ARBA00006190"/>
    </source>
</evidence>
<evidence type="ECO:0000256" key="4">
    <source>
        <dbReference type="ARBA" id="ARBA00040017"/>
    </source>
</evidence>
<gene>
    <name evidence="7" type="primary">SNF7</name>
    <name evidence="7" type="ORF">DFQ27_001717</name>
</gene>
<dbReference type="Proteomes" id="UP000807716">
    <property type="component" value="Unassembled WGS sequence"/>
</dbReference>
<dbReference type="GO" id="GO:0006900">
    <property type="term" value="P:vesicle budding from membrane"/>
    <property type="evidence" value="ECO:0007669"/>
    <property type="project" value="TreeGrafter"/>
</dbReference>
<evidence type="ECO:0000256" key="3">
    <source>
        <dbReference type="ARBA" id="ARBA00022753"/>
    </source>
</evidence>
<keyword evidence="3" id="KW-0967">Endosome</keyword>
<dbReference type="InterPro" id="IPR005024">
    <property type="entry name" value="Snf7_fam"/>
</dbReference>
<dbReference type="GO" id="GO:0032511">
    <property type="term" value="P:late endosome to vacuole transport via multivesicular body sorting pathway"/>
    <property type="evidence" value="ECO:0007669"/>
    <property type="project" value="TreeGrafter"/>
</dbReference>
<evidence type="ECO:0000256" key="1">
    <source>
        <dbReference type="ARBA" id="ARBA00004177"/>
    </source>
</evidence>
<evidence type="ECO:0000313" key="8">
    <source>
        <dbReference type="Proteomes" id="UP000807716"/>
    </source>
</evidence>
<dbReference type="GO" id="GO:0000815">
    <property type="term" value="C:ESCRT III complex"/>
    <property type="evidence" value="ECO:0007669"/>
    <property type="project" value="TreeGrafter"/>
</dbReference>
<dbReference type="AlphaFoldDB" id="A0A9P6QNH3"/>
<accession>A0A9P6QNH3</accession>
<reference evidence="7" key="1">
    <citation type="journal article" date="2020" name="Fungal Divers.">
        <title>Resolving the Mortierellaceae phylogeny through synthesis of multi-gene phylogenetics and phylogenomics.</title>
        <authorList>
            <person name="Vandepol N."/>
            <person name="Liber J."/>
            <person name="Desiro A."/>
            <person name="Na H."/>
            <person name="Kennedy M."/>
            <person name="Barry K."/>
            <person name="Grigoriev I.V."/>
            <person name="Miller A.N."/>
            <person name="O'Donnell K."/>
            <person name="Stajich J.E."/>
            <person name="Bonito G."/>
        </authorList>
    </citation>
    <scope>NUCLEOTIDE SEQUENCE</scope>
    <source>
        <strain evidence="7">BC1065</strain>
    </source>
</reference>
<protein>
    <recommendedName>
        <fullName evidence="4">Vacuolar-sorting protein SNF7</fullName>
    </recommendedName>
    <alternativeName>
        <fullName evidence="5">Vacuolar protein-sorting-associated protein 32</fullName>
    </alternativeName>
</protein>
<comment type="similarity">
    <text evidence="2">Belongs to the SNF7 family.</text>
</comment>
<dbReference type="Gene3D" id="6.10.250.1710">
    <property type="match status" value="1"/>
</dbReference>
<dbReference type="Gene3D" id="1.10.287.1060">
    <property type="entry name" value="ESAT-6-like"/>
    <property type="match status" value="1"/>
</dbReference>
<dbReference type="PANTHER" id="PTHR22761:SF10">
    <property type="entry name" value="GH13992P"/>
    <property type="match status" value="1"/>
</dbReference>
<organism evidence="7 8">
    <name type="scientific">Actinomortierella ambigua</name>
    <dbReference type="NCBI Taxonomy" id="1343610"/>
    <lineage>
        <taxon>Eukaryota</taxon>
        <taxon>Fungi</taxon>
        <taxon>Fungi incertae sedis</taxon>
        <taxon>Mucoromycota</taxon>
        <taxon>Mortierellomycotina</taxon>
        <taxon>Mortierellomycetes</taxon>
        <taxon>Mortierellales</taxon>
        <taxon>Mortierellaceae</taxon>
        <taxon>Actinomortierella</taxon>
    </lineage>
</organism>